<sequence>MTGVPKIVFSCGRDHGSPPPYPPRLYYVPVCVCSSVSPPSYSTRDISRW</sequence>
<proteinExistence type="predicted"/>
<dbReference type="RefSeq" id="XP_022473598.1">
    <property type="nucleotide sequence ID" value="XM_022619837.1"/>
</dbReference>
<dbReference type="EMBL" id="MJBS01000069">
    <property type="protein sequence ID" value="OHE96440.1"/>
    <property type="molecule type" value="Genomic_DNA"/>
</dbReference>
<protein>
    <submittedName>
        <fullName evidence="1">Uncharacterized protein</fullName>
    </submittedName>
</protein>
<reference evidence="1 2" key="1">
    <citation type="submission" date="2016-09" db="EMBL/GenBank/DDBJ databases">
        <authorList>
            <person name="Capua I."/>
            <person name="De Benedictis P."/>
            <person name="Joannis T."/>
            <person name="Lombin L.H."/>
            <person name="Cattoli G."/>
        </authorList>
    </citation>
    <scope>NUCLEOTIDE SEQUENCE [LARGE SCALE GENOMIC DNA]</scope>
    <source>
        <strain evidence="1 2">IMI 309357</strain>
    </source>
</reference>
<dbReference type="GeneID" id="34561347"/>
<keyword evidence="2" id="KW-1185">Reference proteome</keyword>
<evidence type="ECO:0000313" key="2">
    <source>
        <dbReference type="Proteomes" id="UP000176998"/>
    </source>
</evidence>
<gene>
    <name evidence="1" type="ORF">CORC01_08203</name>
</gene>
<evidence type="ECO:0000313" key="1">
    <source>
        <dbReference type="EMBL" id="OHE96440.1"/>
    </source>
</evidence>
<comment type="caution">
    <text evidence="1">The sequence shown here is derived from an EMBL/GenBank/DDBJ whole genome shotgun (WGS) entry which is preliminary data.</text>
</comment>
<organism evidence="1 2">
    <name type="scientific">Colletotrichum orchidophilum</name>
    <dbReference type="NCBI Taxonomy" id="1209926"/>
    <lineage>
        <taxon>Eukaryota</taxon>
        <taxon>Fungi</taxon>
        <taxon>Dikarya</taxon>
        <taxon>Ascomycota</taxon>
        <taxon>Pezizomycotina</taxon>
        <taxon>Sordariomycetes</taxon>
        <taxon>Hypocreomycetidae</taxon>
        <taxon>Glomerellales</taxon>
        <taxon>Glomerellaceae</taxon>
        <taxon>Colletotrichum</taxon>
    </lineage>
</organism>
<accession>A0A1G4B4S3</accession>
<name>A0A1G4B4S3_9PEZI</name>
<dbReference type="AlphaFoldDB" id="A0A1G4B4S3"/>
<dbReference type="Proteomes" id="UP000176998">
    <property type="component" value="Unassembled WGS sequence"/>
</dbReference>